<dbReference type="Proteomes" id="UP000234585">
    <property type="component" value="Unassembled WGS sequence"/>
</dbReference>
<feature type="domain" description="ER-bound oxygenase mpaB/mpaB'/Rubber oxygenase catalytic" evidence="2">
    <location>
        <begin position="40"/>
        <end position="257"/>
    </location>
</feature>
<dbReference type="EMBL" id="KZ559172">
    <property type="protein sequence ID" value="PLB34805.1"/>
    <property type="molecule type" value="Genomic_DNA"/>
</dbReference>
<dbReference type="AlphaFoldDB" id="A0A2I2F2D6"/>
<evidence type="ECO:0000313" key="3">
    <source>
        <dbReference type="EMBL" id="PLB34805.1"/>
    </source>
</evidence>
<sequence length="392" mass="43463">MAEVEKNVETPQLSQTASTDSASSTKRLDQLDQLEMLPQILQEGALFAGAGSALLLQAAYPGIRHGESNGELATELVDSLQATLSYISCLVFGTRAEKQTLLGLLARNHPPLKASESIRQNTPAHLWVAATLYATATDFYQRIYGRVNYRTAEAAYAEFTVLIHSLGLPSGSWPPTRHAFWRYWDEQIDQLVVTDEGHRFAQELMHHTAVPRWVSPLKPMMRVITIEMLPPSLREAYGLKSTMGSRGLYRTTMGFVNQGRERSYRSSIPNKGTRIVDKVLREQLISGINQSLQLVDILAGQQSLEVLGSVAAEEDGAALDDGLQVVESLRSEELFHAVDEGGELVDEAWGGAGEEGHGEGEEEVFEVELHFDDFLSFVTKFRLSSFHFQVLL</sequence>
<dbReference type="RefSeq" id="XP_024668817.1">
    <property type="nucleotide sequence ID" value="XM_024815436.1"/>
</dbReference>
<evidence type="ECO:0000313" key="4">
    <source>
        <dbReference type="Proteomes" id="UP000234585"/>
    </source>
</evidence>
<dbReference type="OrthoDB" id="4444391at2759"/>
<dbReference type="STRING" id="41067.A0A2I2F2D6"/>
<dbReference type="GeneID" id="36522596"/>
<gene>
    <name evidence="3" type="ORF">BDW47DRAFT_120052</name>
</gene>
<protein>
    <recommendedName>
        <fullName evidence="2">ER-bound oxygenase mpaB/mpaB'/Rubber oxygenase catalytic domain-containing protein</fullName>
    </recommendedName>
</protein>
<feature type="compositionally biased region" description="Low complexity" evidence="1">
    <location>
        <begin position="14"/>
        <end position="25"/>
    </location>
</feature>
<dbReference type="GO" id="GO:0016491">
    <property type="term" value="F:oxidoreductase activity"/>
    <property type="evidence" value="ECO:0007669"/>
    <property type="project" value="InterPro"/>
</dbReference>
<reference evidence="3 4" key="1">
    <citation type="submission" date="2017-12" db="EMBL/GenBank/DDBJ databases">
        <authorList>
            <consortium name="DOE Joint Genome Institute"/>
            <person name="Haridas S."/>
            <person name="Kjaerbolling I."/>
            <person name="Vesth T.C."/>
            <person name="Frisvad J.C."/>
            <person name="Nybo J.L."/>
            <person name="Theobald S."/>
            <person name="Kuo A."/>
            <person name="Bowyer P."/>
            <person name="Matsuda Y."/>
            <person name="Mondo S."/>
            <person name="Lyhne E.K."/>
            <person name="Kogle M.E."/>
            <person name="Clum A."/>
            <person name="Lipzen A."/>
            <person name="Salamov A."/>
            <person name="Ngan C.Y."/>
            <person name="Daum C."/>
            <person name="Chiniquy J."/>
            <person name="Barry K."/>
            <person name="LaButti K."/>
            <person name="Simmons B.A."/>
            <person name="Magnuson J.K."/>
            <person name="Mortensen U.H."/>
            <person name="Larsen T.O."/>
            <person name="Grigoriev I.V."/>
            <person name="Baker S.E."/>
            <person name="Andersen M.R."/>
            <person name="Nordberg H.P."/>
            <person name="Cantor M.N."/>
            <person name="Hua S.X."/>
        </authorList>
    </citation>
    <scope>NUCLEOTIDE SEQUENCE [LARGE SCALE GENOMIC DNA]</scope>
    <source>
        <strain evidence="3 4">CBS 102.13</strain>
    </source>
</reference>
<accession>A0A2I2F2D6</accession>
<name>A0A2I2F2D6_ASPCN</name>
<feature type="region of interest" description="Disordered" evidence="1">
    <location>
        <begin position="1"/>
        <end position="25"/>
    </location>
</feature>
<dbReference type="Pfam" id="PF09995">
    <property type="entry name" value="MPAB_Lcp_cat"/>
    <property type="match status" value="1"/>
</dbReference>
<dbReference type="PANTHER" id="PTHR36151:SF3">
    <property type="entry name" value="ER-BOUND OXYGENASE MPAB_MPAB'_RUBBER OXYGENASE CATALYTIC DOMAIN-CONTAINING PROTEIN"/>
    <property type="match status" value="1"/>
</dbReference>
<dbReference type="InterPro" id="IPR018713">
    <property type="entry name" value="MPAB/Lcp_cat_dom"/>
</dbReference>
<keyword evidence="4" id="KW-1185">Reference proteome</keyword>
<organism evidence="3 4">
    <name type="scientific">Aspergillus candidus</name>
    <dbReference type="NCBI Taxonomy" id="41067"/>
    <lineage>
        <taxon>Eukaryota</taxon>
        <taxon>Fungi</taxon>
        <taxon>Dikarya</taxon>
        <taxon>Ascomycota</taxon>
        <taxon>Pezizomycotina</taxon>
        <taxon>Eurotiomycetes</taxon>
        <taxon>Eurotiomycetidae</taxon>
        <taxon>Eurotiales</taxon>
        <taxon>Aspergillaceae</taxon>
        <taxon>Aspergillus</taxon>
        <taxon>Aspergillus subgen. Circumdati</taxon>
    </lineage>
</organism>
<evidence type="ECO:0000259" key="2">
    <source>
        <dbReference type="Pfam" id="PF09995"/>
    </source>
</evidence>
<evidence type="ECO:0000256" key="1">
    <source>
        <dbReference type="SAM" id="MobiDB-lite"/>
    </source>
</evidence>
<dbReference type="PANTHER" id="PTHR36151">
    <property type="entry name" value="BLR2777 PROTEIN"/>
    <property type="match status" value="1"/>
</dbReference>
<proteinExistence type="predicted"/>